<evidence type="ECO:0000313" key="3">
    <source>
        <dbReference type="Proteomes" id="UP000576152"/>
    </source>
</evidence>
<gene>
    <name evidence="2" type="ORF">FHS00_001437</name>
</gene>
<comment type="caution">
    <text evidence="2">The sequence shown here is derived from an EMBL/GenBank/DDBJ whole genome shotgun (WGS) entry which is preliminary data.</text>
</comment>
<dbReference type="EMBL" id="JACIBX010000004">
    <property type="protein sequence ID" value="MBB3711861.1"/>
    <property type="molecule type" value="Genomic_DNA"/>
</dbReference>
<evidence type="ECO:0000259" key="1">
    <source>
        <dbReference type="Pfam" id="PF07238"/>
    </source>
</evidence>
<protein>
    <recommendedName>
        <fullName evidence="1">PilZ domain-containing protein</fullName>
    </recommendedName>
</protein>
<accession>A0ABR6HMS8</accession>
<feature type="domain" description="PilZ" evidence="1">
    <location>
        <begin position="4"/>
        <end position="87"/>
    </location>
</feature>
<dbReference type="Pfam" id="PF07238">
    <property type="entry name" value="PilZ"/>
    <property type="match status" value="1"/>
</dbReference>
<dbReference type="SUPFAM" id="SSF141371">
    <property type="entry name" value="PilZ domain-like"/>
    <property type="match status" value="1"/>
</dbReference>
<dbReference type="RefSeq" id="WP_183471303.1">
    <property type="nucleotide sequence ID" value="NZ_JACIBX010000004.1"/>
</dbReference>
<name>A0ABR6HMS8_9RHOB</name>
<evidence type="ECO:0000313" key="2">
    <source>
        <dbReference type="EMBL" id="MBB3711861.1"/>
    </source>
</evidence>
<sequence length="108" mass="12056">MRYRAPRYPANSELGVEHEGTQHRARLVDISPTGARLRGIAALTNDTHVTLCHLYRRIKARVVWSNEHYVGVEFLQPLGAEDLAALRGVMASQMRGGAGGHHGFRELR</sequence>
<organism evidence="2 3">
    <name type="scientific">Limimaricola variabilis</name>
    <dbReference type="NCBI Taxonomy" id="1492771"/>
    <lineage>
        <taxon>Bacteria</taxon>
        <taxon>Pseudomonadati</taxon>
        <taxon>Pseudomonadota</taxon>
        <taxon>Alphaproteobacteria</taxon>
        <taxon>Rhodobacterales</taxon>
        <taxon>Paracoccaceae</taxon>
        <taxon>Limimaricola</taxon>
    </lineage>
</organism>
<proteinExistence type="predicted"/>
<dbReference type="Proteomes" id="UP000576152">
    <property type="component" value="Unassembled WGS sequence"/>
</dbReference>
<dbReference type="Gene3D" id="2.40.10.220">
    <property type="entry name" value="predicted glycosyltransferase like domains"/>
    <property type="match status" value="1"/>
</dbReference>
<dbReference type="InterPro" id="IPR009875">
    <property type="entry name" value="PilZ_domain"/>
</dbReference>
<reference evidence="2 3" key="1">
    <citation type="submission" date="2020-08" db="EMBL/GenBank/DDBJ databases">
        <title>Genomic Encyclopedia of Type Strains, Phase III (KMG-III): the genomes of soil and plant-associated and newly described type strains.</title>
        <authorList>
            <person name="Whitman W."/>
        </authorList>
    </citation>
    <scope>NUCLEOTIDE SEQUENCE [LARGE SCALE GENOMIC DNA]</scope>
    <source>
        <strain evidence="2 3">CECT 8572</strain>
    </source>
</reference>
<keyword evidence="3" id="KW-1185">Reference proteome</keyword>